<sequence>MTTVASLFRNLVAITALVYAYFAFDVHPDPRRWHWGAWLVLAFWYVVLVSVYLGKSSKAQSDGQN</sequence>
<keyword evidence="1" id="KW-0812">Transmembrane</keyword>
<keyword evidence="1" id="KW-1133">Transmembrane helix</keyword>
<protein>
    <submittedName>
        <fullName evidence="2">Uncharacterized protein</fullName>
    </submittedName>
</protein>
<feature type="transmembrane region" description="Helical" evidence="1">
    <location>
        <begin position="36"/>
        <end position="54"/>
    </location>
</feature>
<name>A0A1X0N9B0_9PSED</name>
<dbReference type="RefSeq" id="WP_083182199.1">
    <property type="nucleotide sequence ID" value="NZ_CBCRZR010000007.1"/>
</dbReference>
<organism evidence="2 3">
    <name type="scientific">Pseudomonas floridensis</name>
    <dbReference type="NCBI Taxonomy" id="1958950"/>
    <lineage>
        <taxon>Bacteria</taxon>
        <taxon>Pseudomonadati</taxon>
        <taxon>Pseudomonadota</taxon>
        <taxon>Gammaproteobacteria</taxon>
        <taxon>Pseudomonadales</taxon>
        <taxon>Pseudomonadaceae</taxon>
        <taxon>Pseudomonas</taxon>
    </lineage>
</organism>
<evidence type="ECO:0000313" key="3">
    <source>
        <dbReference type="Proteomes" id="UP000192815"/>
    </source>
</evidence>
<dbReference type="AlphaFoldDB" id="A0A1X0N9B0"/>
<feature type="transmembrane region" description="Helical" evidence="1">
    <location>
        <begin position="7"/>
        <end position="24"/>
    </location>
</feature>
<evidence type="ECO:0000256" key="1">
    <source>
        <dbReference type="SAM" id="Phobius"/>
    </source>
</evidence>
<dbReference type="EMBL" id="MUIO01000021">
    <property type="protein sequence ID" value="ORC60251.1"/>
    <property type="molecule type" value="Genomic_DNA"/>
</dbReference>
<dbReference type="STRING" id="1958950.BZK31_08035"/>
<evidence type="ECO:0000313" key="2">
    <source>
        <dbReference type="EMBL" id="ORC60251.1"/>
    </source>
</evidence>
<comment type="caution">
    <text evidence="2">The sequence shown here is derived from an EMBL/GenBank/DDBJ whole genome shotgun (WGS) entry which is preliminary data.</text>
</comment>
<accession>A0A1X0N9B0</accession>
<dbReference type="Proteomes" id="UP000192815">
    <property type="component" value="Unassembled WGS sequence"/>
</dbReference>
<gene>
    <name evidence="2" type="ORF">BZK31_08035</name>
</gene>
<keyword evidence="3" id="KW-1185">Reference proteome</keyword>
<proteinExistence type="predicted"/>
<keyword evidence="1" id="KW-0472">Membrane</keyword>
<reference evidence="3" key="1">
    <citation type="submission" date="2017-02" db="EMBL/GenBank/DDBJ databases">
        <title>Pseudomonas floridae sp. nov., a novel pathogenic bacterial species isolated from tomato.</title>
        <authorList>
            <person name="Timilsina S."/>
            <person name="Vallad G.E."/>
            <person name="Jones J.B."/>
        </authorList>
    </citation>
    <scope>NUCLEOTIDE SEQUENCE [LARGE SCALE GENOMIC DNA]</scope>
    <source>
        <strain evidence="3">GEV388</strain>
    </source>
</reference>
<dbReference type="OrthoDB" id="9792424at2"/>